<feature type="region of interest" description="Disordered" evidence="7">
    <location>
        <begin position="457"/>
        <end position="499"/>
    </location>
</feature>
<dbReference type="EMBL" id="CAJFCW020000004">
    <property type="protein sequence ID" value="CAG9114041.1"/>
    <property type="molecule type" value="Genomic_DNA"/>
</dbReference>
<evidence type="ECO:0000256" key="6">
    <source>
        <dbReference type="SAM" id="Coils"/>
    </source>
</evidence>
<evidence type="ECO:0000313" key="11">
    <source>
        <dbReference type="Proteomes" id="UP000614601"/>
    </source>
</evidence>
<keyword evidence="5" id="KW-0325">Glycoprotein</keyword>
<feature type="chain" id="PRO_5036221228" description="GDNF/GAS1 domain-containing protein" evidence="8">
    <location>
        <begin position="26"/>
        <end position="558"/>
    </location>
</feature>
<dbReference type="OrthoDB" id="6374728at2759"/>
<accession>A0A811L0N4</accession>
<evidence type="ECO:0000256" key="4">
    <source>
        <dbReference type="ARBA" id="ARBA00023136"/>
    </source>
</evidence>
<keyword evidence="2" id="KW-1003">Cell membrane</keyword>
<evidence type="ECO:0000313" key="10">
    <source>
        <dbReference type="EMBL" id="CAD5220686.1"/>
    </source>
</evidence>
<name>A0A811L0N4_9BILA</name>
<dbReference type="SMART" id="SM00907">
    <property type="entry name" value="GDNF"/>
    <property type="match status" value="2"/>
</dbReference>
<feature type="compositionally biased region" description="Low complexity" evidence="7">
    <location>
        <begin position="457"/>
        <end position="485"/>
    </location>
</feature>
<protein>
    <recommendedName>
        <fullName evidence="9">GDNF/GAS1 domain-containing protein</fullName>
    </recommendedName>
</protein>
<dbReference type="AlphaFoldDB" id="A0A811L0N4"/>
<evidence type="ECO:0000256" key="7">
    <source>
        <dbReference type="SAM" id="MobiDB-lite"/>
    </source>
</evidence>
<dbReference type="GO" id="GO:0005886">
    <property type="term" value="C:plasma membrane"/>
    <property type="evidence" value="ECO:0007669"/>
    <property type="project" value="UniProtKB-SubCell"/>
</dbReference>
<proteinExistence type="predicted"/>
<comment type="caution">
    <text evidence="10">The sequence shown here is derived from an EMBL/GenBank/DDBJ whole genome shotgun (WGS) entry which is preliminary data.</text>
</comment>
<evidence type="ECO:0000256" key="2">
    <source>
        <dbReference type="ARBA" id="ARBA00022475"/>
    </source>
</evidence>
<feature type="domain" description="GDNF/GAS1" evidence="9">
    <location>
        <begin position="154"/>
        <end position="231"/>
    </location>
</feature>
<reference evidence="10" key="1">
    <citation type="submission" date="2020-09" db="EMBL/GenBank/DDBJ databases">
        <authorList>
            <person name="Kikuchi T."/>
        </authorList>
    </citation>
    <scope>NUCLEOTIDE SEQUENCE</scope>
    <source>
        <strain evidence="10">SH1</strain>
    </source>
</reference>
<dbReference type="Proteomes" id="UP000783686">
    <property type="component" value="Unassembled WGS sequence"/>
</dbReference>
<keyword evidence="3 8" id="KW-0732">Signal</keyword>
<dbReference type="Proteomes" id="UP000614601">
    <property type="component" value="Unassembled WGS sequence"/>
</dbReference>
<dbReference type="SUPFAM" id="SSF110035">
    <property type="entry name" value="GDNF receptor-like"/>
    <property type="match status" value="1"/>
</dbReference>
<feature type="region of interest" description="Disordered" evidence="7">
    <location>
        <begin position="386"/>
        <end position="412"/>
    </location>
</feature>
<feature type="signal peptide" evidence="8">
    <location>
        <begin position="1"/>
        <end position="25"/>
    </location>
</feature>
<evidence type="ECO:0000256" key="1">
    <source>
        <dbReference type="ARBA" id="ARBA00004236"/>
    </source>
</evidence>
<gene>
    <name evidence="10" type="ORF">BOKJ2_LOCUS9068</name>
</gene>
<evidence type="ECO:0000259" key="9">
    <source>
        <dbReference type="SMART" id="SM00907"/>
    </source>
</evidence>
<dbReference type="EMBL" id="CAJFDH010000004">
    <property type="protein sequence ID" value="CAD5220686.1"/>
    <property type="molecule type" value="Genomic_DNA"/>
</dbReference>
<dbReference type="InterPro" id="IPR037193">
    <property type="entry name" value="GDNF_alpha"/>
</dbReference>
<dbReference type="PROSITE" id="PS51257">
    <property type="entry name" value="PROKAR_LIPOPROTEIN"/>
    <property type="match status" value="1"/>
</dbReference>
<feature type="domain" description="GDNF/GAS1" evidence="9">
    <location>
        <begin position="30"/>
        <end position="103"/>
    </location>
</feature>
<comment type="subcellular location">
    <subcellularLocation>
        <location evidence="1">Cell membrane</location>
    </subcellularLocation>
</comment>
<sequence length="558" mass="63873">MHNDFLKHCLHIPLVLLLLCNITYAFFLSCTHLKTRCMNSIACRTRHNALNNNCFDCANASSNLANLLALRQQFGHDTTCHCHGIHSTYDCIAFKEEIWQNPCEERWKQCLKRSHKDANKRTTRSPNSDKIQQWRNELSYQLPSQLTALSQVSCNQALHEVCLKHISCRELWKLFRETCTVDEQNVCRMTNRNDCWQSFEGISWTGLGNCSCTTNNSDCHWIRLQTNYNKCIYEIATSGDIPKTVSVQIPIVSTTKITPYWVAATTPQPYYHVNHYTTISVDTYQREVARREQERLQHAERLRRYEEQRRRWEEQNRRNSATTAATFLATTPNYYNHNNNRNAQYRVVAKHYTQSNADYYQQHGMTTPATLPSNGVVYTTGVYDRQSGSRNGYNDGKNGYSDSRYSHTDSRNTHKDTWTVRATTTVRPYVVYTTSSTSTTTEATTTSTIVTITTTEKTTSTSTTTAEPTTTSTTTEEPITTDEPPSTVPSKPAGRAPPPLHKLLSKIVEKPTDPPLEENETLTEDETGAYREEGIMLNRWRQSSVMEGFTGMETAFDL</sequence>
<evidence type="ECO:0000256" key="5">
    <source>
        <dbReference type="ARBA" id="ARBA00023180"/>
    </source>
</evidence>
<keyword evidence="4" id="KW-0472">Membrane</keyword>
<keyword evidence="11" id="KW-1185">Reference proteome</keyword>
<keyword evidence="6" id="KW-0175">Coiled coil</keyword>
<feature type="coiled-coil region" evidence="6">
    <location>
        <begin position="288"/>
        <end position="322"/>
    </location>
</feature>
<evidence type="ECO:0000256" key="3">
    <source>
        <dbReference type="ARBA" id="ARBA00022729"/>
    </source>
</evidence>
<dbReference type="InterPro" id="IPR016017">
    <property type="entry name" value="GDNF/GAS1"/>
</dbReference>
<organism evidence="10 11">
    <name type="scientific">Bursaphelenchus okinawaensis</name>
    <dbReference type="NCBI Taxonomy" id="465554"/>
    <lineage>
        <taxon>Eukaryota</taxon>
        <taxon>Metazoa</taxon>
        <taxon>Ecdysozoa</taxon>
        <taxon>Nematoda</taxon>
        <taxon>Chromadorea</taxon>
        <taxon>Rhabditida</taxon>
        <taxon>Tylenchina</taxon>
        <taxon>Tylenchomorpha</taxon>
        <taxon>Aphelenchoidea</taxon>
        <taxon>Aphelenchoididae</taxon>
        <taxon>Bursaphelenchus</taxon>
    </lineage>
</organism>
<evidence type="ECO:0000256" key="8">
    <source>
        <dbReference type="SAM" id="SignalP"/>
    </source>
</evidence>